<dbReference type="KEGG" id="pht:BLM14_26865"/>
<reference evidence="3 4" key="1">
    <citation type="journal article" date="2017" name="Int J Environ Stud">
        <title>Does the Miocene-Pliocene relict legume Oxytropis triphylla form nitrogen-fixing nodules with a combination of bacterial strains?</title>
        <authorList>
            <person name="Safronova V."/>
            <person name="Belimov A."/>
            <person name="Sazanova A."/>
            <person name="Kuznetsova I."/>
            <person name="Popova J."/>
            <person name="Andronov E."/>
            <person name="Verkhozina A."/>
            <person name="Tikhonovich I."/>
        </authorList>
    </citation>
    <scope>NUCLEOTIDE SEQUENCE [LARGE SCALE GENOMIC DNA]</scope>
    <source>
        <strain evidence="3 4">Tri-38</strain>
    </source>
</reference>
<dbReference type="AlphaFoldDB" id="A0A2N9VUP8"/>
<evidence type="ECO:0000313" key="4">
    <source>
        <dbReference type="Proteomes" id="UP000232163"/>
    </source>
</evidence>
<feature type="chain" id="PRO_5014796232" description="Beta-lactamase-related domain-containing protein" evidence="1">
    <location>
        <begin position="24"/>
        <end position="139"/>
    </location>
</feature>
<dbReference type="EMBL" id="MZMT01000044">
    <property type="protein sequence ID" value="PIO43216.1"/>
    <property type="molecule type" value="Genomic_DNA"/>
</dbReference>
<dbReference type="SUPFAM" id="SSF56601">
    <property type="entry name" value="beta-lactamase/transpeptidase-like"/>
    <property type="match status" value="1"/>
</dbReference>
<dbReference type="RefSeq" id="WP_100003216.1">
    <property type="nucleotide sequence ID" value="NZ_CP017943.1"/>
</dbReference>
<accession>A0A2N9VUP8</accession>
<proteinExistence type="predicted"/>
<dbReference type="Proteomes" id="UP000232163">
    <property type="component" value="Unassembled WGS sequence"/>
</dbReference>
<feature type="domain" description="Beta-lactamase-related" evidence="2">
    <location>
        <begin position="77"/>
        <end position="111"/>
    </location>
</feature>
<dbReference type="Pfam" id="PF00144">
    <property type="entry name" value="Beta-lactamase"/>
    <property type="match status" value="1"/>
</dbReference>
<dbReference type="InterPro" id="IPR012338">
    <property type="entry name" value="Beta-lactam/transpept-like"/>
</dbReference>
<dbReference type="InterPro" id="IPR006311">
    <property type="entry name" value="TAT_signal"/>
</dbReference>
<keyword evidence="1" id="KW-0732">Signal</keyword>
<dbReference type="PROSITE" id="PS51318">
    <property type="entry name" value="TAT"/>
    <property type="match status" value="1"/>
</dbReference>
<organism evidence="3 4">
    <name type="scientific">Phyllobacterium zundukense</name>
    <dbReference type="NCBI Taxonomy" id="1867719"/>
    <lineage>
        <taxon>Bacteria</taxon>
        <taxon>Pseudomonadati</taxon>
        <taxon>Pseudomonadota</taxon>
        <taxon>Alphaproteobacteria</taxon>
        <taxon>Hyphomicrobiales</taxon>
        <taxon>Phyllobacteriaceae</taxon>
        <taxon>Phyllobacterium</taxon>
    </lineage>
</organism>
<protein>
    <recommendedName>
        <fullName evidence="2">Beta-lactamase-related domain-containing protein</fullName>
    </recommendedName>
</protein>
<evidence type="ECO:0000313" key="3">
    <source>
        <dbReference type="EMBL" id="PIO43216.1"/>
    </source>
</evidence>
<name>A0A2N9VUP8_9HYPH</name>
<dbReference type="InterPro" id="IPR001466">
    <property type="entry name" value="Beta-lactam-related"/>
</dbReference>
<dbReference type="Gene3D" id="3.40.710.10">
    <property type="entry name" value="DD-peptidase/beta-lactamase superfamily"/>
    <property type="match status" value="1"/>
</dbReference>
<gene>
    <name evidence="3" type="ORF">B5P45_19215</name>
</gene>
<feature type="signal peptide" evidence="1">
    <location>
        <begin position="1"/>
        <end position="23"/>
    </location>
</feature>
<evidence type="ECO:0000259" key="2">
    <source>
        <dbReference type="Pfam" id="PF00144"/>
    </source>
</evidence>
<dbReference type="OrthoDB" id="8261795at2"/>
<keyword evidence="4" id="KW-1185">Reference proteome</keyword>
<evidence type="ECO:0000256" key="1">
    <source>
        <dbReference type="SAM" id="SignalP"/>
    </source>
</evidence>
<sequence length="139" mass="14870">MTISRRNLVKGRIAAGTASIVLAASKTAASGASEVTVRSHGALGHRYENIFEKLVGYTKEEIAEFGLPGKTFCLVDAVHPSHLFQIGSISKSFTGLCVHRLADEGKVALTAIMRKLAIIANALLGEGRKWSENRTHPAT</sequence>
<comment type="caution">
    <text evidence="3">The sequence shown here is derived from an EMBL/GenBank/DDBJ whole genome shotgun (WGS) entry which is preliminary data.</text>
</comment>